<gene>
    <name evidence="4" type="ORF">GCG54_00006544</name>
</gene>
<dbReference type="SMART" id="SM00220">
    <property type="entry name" value="S_TKc"/>
    <property type="match status" value="1"/>
</dbReference>
<sequence>MDEPHEEPPLSDTTTNPFTSSELAQGLLRAQGNAGSHSHPVSSGDTNAFTSAEIVKRLGSVAQNLDDNTPHDPHQQAHIRIVLHACPERPLHVKVTPRSSSSAVLRRSVRLDATADSEPGGPAVSTLAITQSEHEMGFHIMADSASKRPDNPRMMTVGEALDLGVYCDPSGDRMVFVNQQRDSITLRRLAEDDENSAVERMMVDILPSTPCFLDPGAWGVFTQGEDLQIIGLSIYPRECFAITENATETQGRRNMKRALEASQPEIPVKKVTVDGREPRPQASAAAVLFESVPIPDDTGSAAMPRATRESQQVTTNVGHPLEHLRPGARAKITSSQGDYAITYGEKIMFAKNSLVFKAEHTRIPGPTVVKVLRTPSHPVTPGVPDESASKIARTSEMWLKEFKNHSKLSEHVAIIRLHCADARFLSLYIEHVEAPNLASYRSQCGSCTLNVDEATQILGDMSAAVAYVHGQGIVHNDIKPANILFKPSRGAVLIDFGLSSELKDTAVHVGGSPWYIPPEYALHGRRGAPGDVFALGVVMLFVLGKIPLPDRQRGLNWVIADVRKGGAGNAAWDMMFQWLEKVEHASRSSDGLQHPALNAIVREMLVTVSKRISVGDLLRLLGKA</sequence>
<protein>
    <submittedName>
        <fullName evidence="4">Membrane-associated tyrosine- and threonine-specific cdc2-inhibitory kinase</fullName>
    </submittedName>
</protein>
<reference evidence="4" key="1">
    <citation type="journal article" date="2020" name="Phytopathology">
        <title>Genome sequence and comparative analysis of Colletotrichum gloeosporioides isolated from Liriodendron leaves.</title>
        <authorList>
            <person name="Fu F.F."/>
            <person name="Hao Z."/>
            <person name="Wang P."/>
            <person name="Lu Y."/>
            <person name="Xue L.J."/>
            <person name="Wei G."/>
            <person name="Tian Y."/>
            <person name="Baishi H."/>
            <person name="Xu H."/>
            <person name="Shi J."/>
            <person name="Cheng T."/>
            <person name="Wang G."/>
            <person name="Yi Y."/>
            <person name="Chen J."/>
        </authorList>
    </citation>
    <scope>NUCLEOTIDE SEQUENCE</scope>
    <source>
        <strain evidence="4">Lc1</strain>
    </source>
</reference>
<name>A0A8H4CRV5_COLGL</name>
<keyword evidence="4" id="KW-0418">Kinase</keyword>
<dbReference type="RefSeq" id="XP_045267836.1">
    <property type="nucleotide sequence ID" value="XM_045406544.1"/>
</dbReference>
<accession>A0A8H4CRV5</accession>
<organism evidence="4 5">
    <name type="scientific">Colletotrichum gloeosporioides</name>
    <name type="common">Anthracnose fungus</name>
    <name type="synonym">Glomerella cingulata</name>
    <dbReference type="NCBI Taxonomy" id="474922"/>
    <lineage>
        <taxon>Eukaryota</taxon>
        <taxon>Fungi</taxon>
        <taxon>Dikarya</taxon>
        <taxon>Ascomycota</taxon>
        <taxon>Pezizomycotina</taxon>
        <taxon>Sordariomycetes</taxon>
        <taxon>Hypocreomycetidae</taxon>
        <taxon>Glomerellales</taxon>
        <taxon>Glomerellaceae</taxon>
        <taxon>Colletotrichum</taxon>
        <taxon>Colletotrichum gloeosporioides species complex</taxon>
    </lineage>
</organism>
<feature type="domain" description="Protein kinase" evidence="3">
    <location>
        <begin position="341"/>
        <end position="624"/>
    </location>
</feature>
<dbReference type="GO" id="GO:0004674">
    <property type="term" value="F:protein serine/threonine kinase activity"/>
    <property type="evidence" value="ECO:0007669"/>
    <property type="project" value="TreeGrafter"/>
</dbReference>
<evidence type="ECO:0000256" key="2">
    <source>
        <dbReference type="ARBA" id="ARBA00022840"/>
    </source>
</evidence>
<comment type="caution">
    <text evidence="4">The sequence shown here is derived from an EMBL/GenBank/DDBJ whole genome shotgun (WGS) entry which is preliminary data.</text>
</comment>
<dbReference type="PROSITE" id="PS00108">
    <property type="entry name" value="PROTEIN_KINASE_ST"/>
    <property type="match status" value="1"/>
</dbReference>
<reference evidence="4" key="2">
    <citation type="submission" date="2020-03" db="EMBL/GenBank/DDBJ databases">
        <authorList>
            <person name="Fu F.-F."/>
            <person name="Chen J."/>
        </authorList>
    </citation>
    <scope>NUCLEOTIDE SEQUENCE</scope>
    <source>
        <strain evidence="4">Lc1</strain>
    </source>
</reference>
<dbReference type="Pfam" id="PF00069">
    <property type="entry name" value="Pkinase"/>
    <property type="match status" value="1"/>
</dbReference>
<dbReference type="GO" id="GO:0005524">
    <property type="term" value="F:ATP binding"/>
    <property type="evidence" value="ECO:0007669"/>
    <property type="project" value="UniProtKB-KW"/>
</dbReference>
<evidence type="ECO:0000313" key="4">
    <source>
        <dbReference type="EMBL" id="KAF3808677.1"/>
    </source>
</evidence>
<dbReference type="Proteomes" id="UP000613401">
    <property type="component" value="Unassembled WGS sequence"/>
</dbReference>
<dbReference type="GO" id="GO:0035556">
    <property type="term" value="P:intracellular signal transduction"/>
    <property type="evidence" value="ECO:0007669"/>
    <property type="project" value="TreeGrafter"/>
</dbReference>
<evidence type="ECO:0000313" key="5">
    <source>
        <dbReference type="Proteomes" id="UP000613401"/>
    </source>
</evidence>
<dbReference type="PANTHER" id="PTHR24346">
    <property type="entry name" value="MAP/MICROTUBULE AFFINITY-REGULATING KINASE"/>
    <property type="match status" value="1"/>
</dbReference>
<dbReference type="InterPro" id="IPR011009">
    <property type="entry name" value="Kinase-like_dom_sf"/>
</dbReference>
<dbReference type="GO" id="GO:0005737">
    <property type="term" value="C:cytoplasm"/>
    <property type="evidence" value="ECO:0007669"/>
    <property type="project" value="TreeGrafter"/>
</dbReference>
<dbReference type="GeneID" id="69013692"/>
<keyword evidence="4" id="KW-0808">Transferase</keyword>
<dbReference type="InterPro" id="IPR000719">
    <property type="entry name" value="Prot_kinase_dom"/>
</dbReference>
<evidence type="ECO:0000256" key="1">
    <source>
        <dbReference type="ARBA" id="ARBA00022741"/>
    </source>
</evidence>
<dbReference type="EMBL" id="WVTB01000018">
    <property type="protein sequence ID" value="KAF3808677.1"/>
    <property type="molecule type" value="Genomic_DNA"/>
</dbReference>
<proteinExistence type="predicted"/>
<dbReference type="AlphaFoldDB" id="A0A8H4CRV5"/>
<evidence type="ECO:0000259" key="3">
    <source>
        <dbReference type="PROSITE" id="PS50011"/>
    </source>
</evidence>
<dbReference type="SUPFAM" id="SSF56112">
    <property type="entry name" value="Protein kinase-like (PK-like)"/>
    <property type="match status" value="1"/>
</dbReference>
<dbReference type="InterPro" id="IPR008271">
    <property type="entry name" value="Ser/Thr_kinase_AS"/>
</dbReference>
<dbReference type="PROSITE" id="PS50011">
    <property type="entry name" value="PROTEIN_KINASE_DOM"/>
    <property type="match status" value="1"/>
</dbReference>
<dbReference type="Gene3D" id="1.10.510.10">
    <property type="entry name" value="Transferase(Phosphotransferase) domain 1"/>
    <property type="match status" value="1"/>
</dbReference>
<keyword evidence="2" id="KW-0067">ATP-binding</keyword>
<keyword evidence="1" id="KW-0547">Nucleotide-binding</keyword>
<dbReference type="PANTHER" id="PTHR24346:SF30">
    <property type="entry name" value="MATERNAL EMBRYONIC LEUCINE ZIPPER KINASE"/>
    <property type="match status" value="1"/>
</dbReference>
<keyword evidence="5" id="KW-1185">Reference proteome</keyword>